<dbReference type="AlphaFoldDB" id="A0A495M5Q2"/>
<keyword evidence="2" id="KW-0540">Nuclease</keyword>
<feature type="domain" description="Endonuclease/exonuclease/phosphatase" evidence="1">
    <location>
        <begin position="23"/>
        <end position="266"/>
    </location>
</feature>
<proteinExistence type="predicted"/>
<keyword evidence="2" id="KW-0378">Hydrolase</keyword>
<dbReference type="CDD" id="cd09083">
    <property type="entry name" value="EEP-1"/>
    <property type="match status" value="1"/>
</dbReference>
<reference evidence="2 3" key="1">
    <citation type="submission" date="2018-10" db="EMBL/GenBank/DDBJ databases">
        <title>Genomic Encyclopedia of Archaeal and Bacterial Type Strains, Phase II (KMG-II): from individual species to whole genera.</title>
        <authorList>
            <person name="Goeker M."/>
        </authorList>
    </citation>
    <scope>NUCLEOTIDE SEQUENCE [LARGE SCALE GENOMIC DNA]</scope>
    <source>
        <strain evidence="2 3">DSM 29537</strain>
    </source>
</reference>
<sequence length="276" mass="31977">MKSFYFLFLLAAQALFSQDLKVMSYNIRLDTQSDGENQWSKRKEFMTDQIKFYMPDFMGVQEALPQQMSYIDSTLTGYGFIGKGRDDGKSKGEHSAIFYNSDKFKLLEENTFWLSETPEKPSKGWDAAYNRVCTYGLFQNKKTKKKLWVFNTHFDHVGDIARAESSKLILEKIRKINKDNLPVVLTGDFNLEAETLPLQLIKKELDDAQKVCRGIVFGPEGTFNAFEFNKPVTTRIDYIFINRNTMEVVKFATLSDSKDCRYPSDHLPIYAEINFK</sequence>
<dbReference type="PANTHER" id="PTHR12121">
    <property type="entry name" value="CARBON CATABOLITE REPRESSOR PROTEIN 4"/>
    <property type="match status" value="1"/>
</dbReference>
<dbReference type="GO" id="GO:0004519">
    <property type="term" value="F:endonuclease activity"/>
    <property type="evidence" value="ECO:0007669"/>
    <property type="project" value="UniProtKB-KW"/>
</dbReference>
<evidence type="ECO:0000313" key="3">
    <source>
        <dbReference type="Proteomes" id="UP000277579"/>
    </source>
</evidence>
<comment type="caution">
    <text evidence="2">The sequence shown here is derived from an EMBL/GenBank/DDBJ whole genome shotgun (WGS) entry which is preliminary data.</text>
</comment>
<dbReference type="GO" id="GO:0000175">
    <property type="term" value="F:3'-5'-RNA exonuclease activity"/>
    <property type="evidence" value="ECO:0007669"/>
    <property type="project" value="TreeGrafter"/>
</dbReference>
<keyword evidence="2" id="KW-0255">Endonuclease</keyword>
<dbReference type="InterPro" id="IPR036691">
    <property type="entry name" value="Endo/exonu/phosph_ase_sf"/>
</dbReference>
<accession>A0A495M5Q2</accession>
<dbReference type="PANTHER" id="PTHR12121:SF36">
    <property type="entry name" value="ENDONUCLEASE_EXONUCLEASE_PHOSPHATASE DOMAIN-CONTAINING PROTEIN"/>
    <property type="match status" value="1"/>
</dbReference>
<dbReference type="SUPFAM" id="SSF56219">
    <property type="entry name" value="DNase I-like"/>
    <property type="match status" value="1"/>
</dbReference>
<organism evidence="2 3">
    <name type="scientific">Flavobacterium endophyticum</name>
    <dbReference type="NCBI Taxonomy" id="1540163"/>
    <lineage>
        <taxon>Bacteria</taxon>
        <taxon>Pseudomonadati</taxon>
        <taxon>Bacteroidota</taxon>
        <taxon>Flavobacteriia</taxon>
        <taxon>Flavobacteriales</taxon>
        <taxon>Flavobacteriaceae</taxon>
        <taxon>Flavobacterium</taxon>
    </lineage>
</organism>
<dbReference type="InterPro" id="IPR050410">
    <property type="entry name" value="CCR4/nocturin_mRNA_transcr"/>
</dbReference>
<dbReference type="OrthoDB" id="9793162at2"/>
<gene>
    <name evidence="2" type="ORF">CLV94_2899</name>
</gene>
<name>A0A495M5Q2_9FLAO</name>
<keyword evidence="2" id="KW-0269">Exonuclease</keyword>
<dbReference type="Proteomes" id="UP000277579">
    <property type="component" value="Unassembled WGS sequence"/>
</dbReference>
<dbReference type="EMBL" id="RBLC01000004">
    <property type="protein sequence ID" value="RKS20520.1"/>
    <property type="molecule type" value="Genomic_DNA"/>
</dbReference>
<dbReference type="InterPro" id="IPR005135">
    <property type="entry name" value="Endo/exonuclease/phosphatase"/>
</dbReference>
<evidence type="ECO:0000259" key="1">
    <source>
        <dbReference type="Pfam" id="PF03372"/>
    </source>
</evidence>
<dbReference type="RefSeq" id="WP_121377176.1">
    <property type="nucleotide sequence ID" value="NZ_RBLC01000004.1"/>
</dbReference>
<dbReference type="Gene3D" id="3.60.10.10">
    <property type="entry name" value="Endonuclease/exonuclease/phosphatase"/>
    <property type="match status" value="1"/>
</dbReference>
<dbReference type="Pfam" id="PF03372">
    <property type="entry name" value="Exo_endo_phos"/>
    <property type="match status" value="1"/>
</dbReference>
<evidence type="ECO:0000313" key="2">
    <source>
        <dbReference type="EMBL" id="RKS20520.1"/>
    </source>
</evidence>
<keyword evidence="3" id="KW-1185">Reference proteome</keyword>
<protein>
    <submittedName>
        <fullName evidence="2">Endonuclease/exonuclease/phosphatase family metal-dependent hydrolase</fullName>
    </submittedName>
</protein>